<keyword evidence="1" id="KW-0328">Glycosyltransferase</keyword>
<dbReference type="InterPro" id="IPR001173">
    <property type="entry name" value="Glyco_trans_2-like"/>
</dbReference>
<sequence length="321" mass="37955">MGKKITVIVPVYNTKKFLTRCVNSILKQSYENLEVIIIDDGSTDGSAQVCDELSKSDKRVRVIHQKNKGIATTRNIGIENATGYYISFVDSDDYLEKDLYKNLIENNESESNILIFDYEICDVNGKLVHNPLLANENNLEKRRQFYSNEKLLHLIWNEKLFCYLWSMLIPKKLFENVRFPDGRLYEDEAVFYKIFMVSDGAEYIPYKGYHYVQHNSSITKTLRNKDMWDRVETYQEAEDYIAQLPDELKVDFKKHKESILLMCYCTLAKLEKNSKKMKKLRQEILKDKDYLTSDEKVKRILLELNFLHIIFNLKGKMEKKR</sequence>
<dbReference type="PANTHER" id="PTHR22916:SF51">
    <property type="entry name" value="GLYCOSYLTRANSFERASE EPSH-RELATED"/>
    <property type="match status" value="1"/>
</dbReference>
<proteinExistence type="predicted"/>
<dbReference type="Pfam" id="PF00535">
    <property type="entry name" value="Glycos_transf_2"/>
    <property type="match status" value="1"/>
</dbReference>
<dbReference type="AlphaFoldDB" id="A0A174IX42"/>
<dbReference type="GO" id="GO:0016757">
    <property type="term" value="F:glycosyltransferase activity"/>
    <property type="evidence" value="ECO:0007669"/>
    <property type="project" value="UniProtKB-KW"/>
</dbReference>
<feature type="domain" description="Glycosyltransferase 2-like" evidence="3">
    <location>
        <begin position="6"/>
        <end position="161"/>
    </location>
</feature>
<dbReference type="OrthoDB" id="1640114at2"/>
<protein>
    <submittedName>
        <fullName evidence="4">Chondroitin polymerase</fullName>
    </submittedName>
</protein>
<dbReference type="Proteomes" id="UP000095564">
    <property type="component" value="Unassembled WGS sequence"/>
</dbReference>
<evidence type="ECO:0000256" key="1">
    <source>
        <dbReference type="ARBA" id="ARBA00022676"/>
    </source>
</evidence>
<organism evidence="4 5">
    <name type="scientific">Anaerostipes hadrus</name>
    <dbReference type="NCBI Taxonomy" id="649756"/>
    <lineage>
        <taxon>Bacteria</taxon>
        <taxon>Bacillati</taxon>
        <taxon>Bacillota</taxon>
        <taxon>Clostridia</taxon>
        <taxon>Lachnospirales</taxon>
        <taxon>Lachnospiraceae</taxon>
        <taxon>Anaerostipes</taxon>
    </lineage>
</organism>
<gene>
    <name evidence="4" type="primary">kfoC_1</name>
    <name evidence="4" type="ORF">ERS852520_00138</name>
</gene>
<evidence type="ECO:0000259" key="3">
    <source>
        <dbReference type="Pfam" id="PF00535"/>
    </source>
</evidence>
<accession>A0A174IX42</accession>
<reference evidence="4 5" key="1">
    <citation type="submission" date="2015-09" db="EMBL/GenBank/DDBJ databases">
        <authorList>
            <consortium name="Pathogen Informatics"/>
        </authorList>
    </citation>
    <scope>NUCLEOTIDE SEQUENCE [LARGE SCALE GENOMIC DNA]</scope>
    <source>
        <strain evidence="4 5">2789STDY5834908</strain>
    </source>
</reference>
<dbReference type="RefSeq" id="WP_055158927.1">
    <property type="nucleotide sequence ID" value="NZ_CAXUGA010000006.1"/>
</dbReference>
<dbReference type="InterPro" id="IPR029044">
    <property type="entry name" value="Nucleotide-diphossugar_trans"/>
</dbReference>
<keyword evidence="2" id="KW-0808">Transferase</keyword>
<name>A0A174IX42_ANAHA</name>
<evidence type="ECO:0000313" key="5">
    <source>
        <dbReference type="Proteomes" id="UP000095564"/>
    </source>
</evidence>
<evidence type="ECO:0000256" key="2">
    <source>
        <dbReference type="ARBA" id="ARBA00022679"/>
    </source>
</evidence>
<dbReference type="PANTHER" id="PTHR22916">
    <property type="entry name" value="GLYCOSYLTRANSFERASE"/>
    <property type="match status" value="1"/>
</dbReference>
<dbReference type="Gene3D" id="3.90.550.10">
    <property type="entry name" value="Spore Coat Polysaccharide Biosynthesis Protein SpsA, Chain A"/>
    <property type="match status" value="1"/>
</dbReference>
<dbReference type="EMBL" id="CZAU01000001">
    <property type="protein sequence ID" value="CUO90616.1"/>
    <property type="molecule type" value="Genomic_DNA"/>
</dbReference>
<evidence type="ECO:0000313" key="4">
    <source>
        <dbReference type="EMBL" id="CUO90616.1"/>
    </source>
</evidence>
<dbReference type="SUPFAM" id="SSF53448">
    <property type="entry name" value="Nucleotide-diphospho-sugar transferases"/>
    <property type="match status" value="1"/>
</dbReference>
<dbReference type="CDD" id="cd00761">
    <property type="entry name" value="Glyco_tranf_GTA_type"/>
    <property type="match status" value="1"/>
</dbReference>